<keyword evidence="2" id="KW-1185">Reference proteome</keyword>
<reference evidence="1" key="1">
    <citation type="submission" date="2022-01" db="EMBL/GenBank/DDBJ databases">
        <title>Genome-Based Taxonomic Classification of the Phylum Actinobacteria.</title>
        <authorList>
            <person name="Gao Y."/>
        </authorList>
    </citation>
    <scope>NUCLEOTIDE SEQUENCE</scope>
    <source>
        <strain evidence="1">KLBMP 8922</strain>
    </source>
</reference>
<dbReference type="EMBL" id="JAKFHA010000006">
    <property type="protein sequence ID" value="MCF2528329.1"/>
    <property type="molecule type" value="Genomic_DNA"/>
</dbReference>
<name>A0AA41U3R5_9ACTN</name>
<dbReference type="RefSeq" id="WP_235052489.1">
    <property type="nucleotide sequence ID" value="NZ_JAKFHA010000006.1"/>
</dbReference>
<proteinExistence type="predicted"/>
<dbReference type="Proteomes" id="UP001165378">
    <property type="component" value="Unassembled WGS sequence"/>
</dbReference>
<dbReference type="AlphaFoldDB" id="A0AA41U3R5"/>
<comment type="caution">
    <text evidence="1">The sequence shown here is derived from an EMBL/GenBank/DDBJ whole genome shotgun (WGS) entry which is preliminary data.</text>
</comment>
<accession>A0AA41U3R5</accession>
<organism evidence="1 2">
    <name type="scientific">Yinghuangia soli</name>
    <dbReference type="NCBI Taxonomy" id="2908204"/>
    <lineage>
        <taxon>Bacteria</taxon>
        <taxon>Bacillati</taxon>
        <taxon>Actinomycetota</taxon>
        <taxon>Actinomycetes</taxon>
        <taxon>Kitasatosporales</taxon>
        <taxon>Streptomycetaceae</taxon>
        <taxon>Yinghuangia</taxon>
    </lineage>
</organism>
<gene>
    <name evidence="1" type="ORF">LZ495_14030</name>
</gene>
<protein>
    <submittedName>
        <fullName evidence="1">Uncharacterized protein</fullName>
    </submittedName>
</protein>
<sequence>MSDGFSVPPDELKAGKTKIDDASLIVRTTGVGISTAGTAKTGTARAQTTLDRERNRLSEVFRALANRMDGIAGTLAANAEAYAYADEQRRVQSQIIRDALG</sequence>
<evidence type="ECO:0000313" key="2">
    <source>
        <dbReference type="Proteomes" id="UP001165378"/>
    </source>
</evidence>
<evidence type="ECO:0000313" key="1">
    <source>
        <dbReference type="EMBL" id="MCF2528329.1"/>
    </source>
</evidence>